<evidence type="ECO:0000313" key="6">
    <source>
        <dbReference type="EMBL" id="TCT13969.1"/>
    </source>
</evidence>
<dbReference type="OrthoDB" id="9805628at2"/>
<evidence type="ECO:0000313" key="7">
    <source>
        <dbReference type="Proteomes" id="UP000294902"/>
    </source>
</evidence>
<comment type="similarity">
    <text evidence="2 4">Belongs to the class-IV pyridoxal-phosphate-dependent aminotransferase family.</text>
</comment>
<dbReference type="GO" id="GO:0016829">
    <property type="term" value="F:lyase activity"/>
    <property type="evidence" value="ECO:0007669"/>
    <property type="project" value="UniProtKB-KW"/>
</dbReference>
<proteinExistence type="inferred from homology"/>
<gene>
    <name evidence="6" type="ORF">EDC18_10738</name>
</gene>
<keyword evidence="6" id="KW-0456">Lyase</keyword>
<evidence type="ECO:0000256" key="3">
    <source>
        <dbReference type="ARBA" id="ARBA00022898"/>
    </source>
</evidence>
<dbReference type="PANTHER" id="PTHR42743:SF11">
    <property type="entry name" value="AMINODEOXYCHORISMATE LYASE"/>
    <property type="match status" value="1"/>
</dbReference>
<dbReference type="Pfam" id="PF01063">
    <property type="entry name" value="Aminotran_4"/>
    <property type="match status" value="1"/>
</dbReference>
<dbReference type="EMBL" id="SMAL01000007">
    <property type="protein sequence ID" value="TCT13969.1"/>
    <property type="molecule type" value="Genomic_DNA"/>
</dbReference>
<dbReference type="InterPro" id="IPR036038">
    <property type="entry name" value="Aminotransferase-like"/>
</dbReference>
<dbReference type="InterPro" id="IPR043132">
    <property type="entry name" value="BCAT-like_C"/>
</dbReference>
<comment type="cofactor">
    <cofactor evidence="1 5">
        <name>pyridoxal 5'-phosphate</name>
        <dbReference type="ChEBI" id="CHEBI:597326"/>
    </cofactor>
</comment>
<dbReference type="InterPro" id="IPR001544">
    <property type="entry name" value="Aminotrans_IV"/>
</dbReference>
<dbReference type="Gene3D" id="3.30.470.10">
    <property type="match status" value="1"/>
</dbReference>
<name>A0A4R3MJ44_9FIRM</name>
<keyword evidence="3 5" id="KW-0663">Pyridoxal phosphate</keyword>
<dbReference type="InterPro" id="IPR043131">
    <property type="entry name" value="BCAT-like_N"/>
</dbReference>
<protein>
    <submittedName>
        <fullName evidence="6">4-amino-4-deoxychorismate lyase</fullName>
    </submittedName>
</protein>
<dbReference type="CDD" id="cd00449">
    <property type="entry name" value="PLPDE_IV"/>
    <property type="match status" value="1"/>
</dbReference>
<evidence type="ECO:0000256" key="1">
    <source>
        <dbReference type="ARBA" id="ARBA00001933"/>
    </source>
</evidence>
<evidence type="ECO:0000256" key="5">
    <source>
        <dbReference type="RuleBase" id="RU004516"/>
    </source>
</evidence>
<dbReference type="AlphaFoldDB" id="A0A4R3MJ44"/>
<dbReference type="RefSeq" id="WP_132252807.1">
    <property type="nucleotide sequence ID" value="NZ_SMAL01000007.1"/>
</dbReference>
<reference evidence="6 7" key="1">
    <citation type="submission" date="2019-03" db="EMBL/GenBank/DDBJ databases">
        <title>Genomic Encyclopedia of Type Strains, Phase IV (KMG-IV): sequencing the most valuable type-strain genomes for metagenomic binning, comparative biology and taxonomic classification.</title>
        <authorList>
            <person name="Goeker M."/>
        </authorList>
    </citation>
    <scope>NUCLEOTIDE SEQUENCE [LARGE SCALE GENOMIC DNA]</scope>
    <source>
        <strain evidence="6 7">DSM 24629</strain>
    </source>
</reference>
<evidence type="ECO:0000256" key="2">
    <source>
        <dbReference type="ARBA" id="ARBA00009320"/>
    </source>
</evidence>
<comment type="caution">
    <text evidence="6">The sequence shown here is derived from an EMBL/GenBank/DDBJ whole genome shotgun (WGS) entry which is preliminary data.</text>
</comment>
<dbReference type="PROSITE" id="PS00770">
    <property type="entry name" value="AA_TRANSFER_CLASS_4"/>
    <property type="match status" value="1"/>
</dbReference>
<dbReference type="PANTHER" id="PTHR42743">
    <property type="entry name" value="AMINO-ACID AMINOTRANSFERASE"/>
    <property type="match status" value="1"/>
</dbReference>
<evidence type="ECO:0000256" key="4">
    <source>
        <dbReference type="RuleBase" id="RU004106"/>
    </source>
</evidence>
<organism evidence="6 7">
    <name type="scientific">Natranaerovirga pectinivora</name>
    <dbReference type="NCBI Taxonomy" id="682400"/>
    <lineage>
        <taxon>Bacteria</taxon>
        <taxon>Bacillati</taxon>
        <taxon>Bacillota</taxon>
        <taxon>Clostridia</taxon>
        <taxon>Lachnospirales</taxon>
        <taxon>Natranaerovirgaceae</taxon>
        <taxon>Natranaerovirga</taxon>
    </lineage>
</organism>
<sequence length="271" mass="31282">MFVNINGKNIPQVSSNVSPLKEGFSYGYGVFETIKFEKNKIYFLKEHLQRLFDGCKKLNINPTFNEEQIIQHSKEIIKKNELDNGVLKITIAKNNQESDLIITVRKNTYTKEQYEKGFRLSFTEVKRNQDSLLVNIKSNNYIENLIARQKAIETGFDEVIFENTKNHICEGAISNIFFIKNSVVYTPAIECGLLPGIIRDKIISIGKGLKLIVRTGQYSKEDLLTSDEIFITNSLLEIMPVVQLENKKYDIKTNLITKMLIRELNEIKENY</sequence>
<dbReference type="Proteomes" id="UP000294902">
    <property type="component" value="Unassembled WGS sequence"/>
</dbReference>
<dbReference type="GO" id="GO:0046394">
    <property type="term" value="P:carboxylic acid biosynthetic process"/>
    <property type="evidence" value="ECO:0007669"/>
    <property type="project" value="UniProtKB-ARBA"/>
</dbReference>
<keyword evidence="7" id="KW-1185">Reference proteome</keyword>
<dbReference type="InterPro" id="IPR018300">
    <property type="entry name" value="Aminotrans_IV_CS"/>
</dbReference>
<dbReference type="FunFam" id="3.20.10.10:FF:000002">
    <property type="entry name" value="D-alanine aminotransferase"/>
    <property type="match status" value="1"/>
</dbReference>
<dbReference type="Gene3D" id="3.20.10.10">
    <property type="entry name" value="D-amino Acid Aminotransferase, subunit A, domain 2"/>
    <property type="match status" value="1"/>
</dbReference>
<dbReference type="GO" id="GO:0008652">
    <property type="term" value="P:amino acid biosynthetic process"/>
    <property type="evidence" value="ECO:0007669"/>
    <property type="project" value="UniProtKB-ARBA"/>
</dbReference>
<dbReference type="InterPro" id="IPR050571">
    <property type="entry name" value="Class-IV_PLP-Dep_Aminotrnsfr"/>
</dbReference>
<dbReference type="SUPFAM" id="SSF56752">
    <property type="entry name" value="D-aminoacid aminotransferase-like PLP-dependent enzymes"/>
    <property type="match status" value="1"/>
</dbReference>
<dbReference type="GO" id="GO:0005829">
    <property type="term" value="C:cytosol"/>
    <property type="evidence" value="ECO:0007669"/>
    <property type="project" value="TreeGrafter"/>
</dbReference>
<accession>A0A4R3MJ44</accession>